<dbReference type="Proteomes" id="UP000001929">
    <property type="component" value="Chromosome"/>
</dbReference>
<protein>
    <submittedName>
        <fullName evidence="2">Restriction endonuclease</fullName>
    </submittedName>
</protein>
<dbReference type="GO" id="GO:0015666">
    <property type="term" value="F:restriction endodeoxyribonuclease activity"/>
    <property type="evidence" value="ECO:0007669"/>
    <property type="project" value="TreeGrafter"/>
</dbReference>
<dbReference type="AlphaFoldDB" id="Q2RXZ0"/>
<dbReference type="InterPro" id="IPR052906">
    <property type="entry name" value="Type_IV_Methyl-Rstrct_Enzyme"/>
</dbReference>
<keyword evidence="2" id="KW-0255">Endonuclease</keyword>
<organism evidence="2 3">
    <name type="scientific">Rhodospirillum rubrum (strain ATCC 11170 / ATH 1.1.1 / DSM 467 / LMG 4362 / NCIMB 8255 / S1)</name>
    <dbReference type="NCBI Taxonomy" id="269796"/>
    <lineage>
        <taxon>Bacteria</taxon>
        <taxon>Pseudomonadati</taxon>
        <taxon>Pseudomonadota</taxon>
        <taxon>Alphaproteobacteria</taxon>
        <taxon>Rhodospirillales</taxon>
        <taxon>Rhodospirillaceae</taxon>
        <taxon>Rhodospirillum</taxon>
    </lineage>
</organism>
<dbReference type="eggNOG" id="COG1715">
    <property type="taxonomic scope" value="Bacteria"/>
</dbReference>
<dbReference type="STRING" id="269796.Rru_A0200"/>
<dbReference type="Gene3D" id="3.40.1350.10">
    <property type="match status" value="1"/>
</dbReference>
<evidence type="ECO:0000259" key="1">
    <source>
        <dbReference type="Pfam" id="PF04471"/>
    </source>
</evidence>
<dbReference type="GO" id="GO:0009307">
    <property type="term" value="P:DNA restriction-modification system"/>
    <property type="evidence" value="ECO:0007669"/>
    <property type="project" value="InterPro"/>
</dbReference>
<sequence>MKPNDEFKESKVKATPSDAELEAVVISLQNSIREWAARHELWFDCGFQTYAQRVDGEPEAAPVATILHFNGDIGRALDGEFGDLDVEFIELLARHGFWFDRIDEVSVHIYPEDDSPLFQPFLDYVNWQWVCGLVQQDIADVHEELYSHFAKRPDDLHRLTWREFEILLFRIFQSQGFTCELGPGSNDGGIDVRVLQRDPLGDVLTLVQAKKYSPRNKIDMSAVAALHGVADVENAQKSIFVTTSDYLPSARKFAGRTRIPMTLATSNDVRNWCQNASDGIIRDKSKLVAPSAVSYLLQNLSSKDSRIVYARTGYSVITNQFAVVLKETKYAALLMGIPSRTISGYWQEGFEVPDIGSKCLEGLTADNVFRAKRSVSDGKVRYWNGHDLFRAWNGEPVHFNLCD</sequence>
<dbReference type="HOGENOM" id="CLU_701971_0_0_5"/>
<proteinExistence type="predicted"/>
<evidence type="ECO:0000313" key="3">
    <source>
        <dbReference type="Proteomes" id="UP000001929"/>
    </source>
</evidence>
<dbReference type="Pfam" id="PF04471">
    <property type="entry name" value="Mrr_cat"/>
    <property type="match status" value="1"/>
</dbReference>
<name>Q2RXZ0_RHORT</name>
<feature type="domain" description="Restriction endonuclease type IV Mrr" evidence="1">
    <location>
        <begin position="156"/>
        <end position="273"/>
    </location>
</feature>
<dbReference type="InterPro" id="IPR007560">
    <property type="entry name" value="Restrct_endonuc_IV_Mrr"/>
</dbReference>
<dbReference type="EnsemblBacteria" id="ABC21005">
    <property type="protein sequence ID" value="ABC21005"/>
    <property type="gene ID" value="Rru_A0200"/>
</dbReference>
<keyword evidence="2" id="KW-0378">Hydrolase</keyword>
<dbReference type="InterPro" id="IPR011856">
    <property type="entry name" value="tRNA_endonuc-like_dom_sf"/>
</dbReference>
<dbReference type="SUPFAM" id="SSF52980">
    <property type="entry name" value="Restriction endonuclease-like"/>
    <property type="match status" value="1"/>
</dbReference>
<keyword evidence="2" id="KW-0540">Nuclease</keyword>
<gene>
    <name evidence="2" type="ordered locus">Rru_A0200</name>
</gene>
<dbReference type="KEGG" id="rru:Rru_A0200"/>
<keyword evidence="3" id="KW-1185">Reference proteome</keyword>
<accession>Q2RXZ0</accession>
<dbReference type="GO" id="GO:0003677">
    <property type="term" value="F:DNA binding"/>
    <property type="evidence" value="ECO:0007669"/>
    <property type="project" value="InterPro"/>
</dbReference>
<evidence type="ECO:0000313" key="2">
    <source>
        <dbReference type="EMBL" id="ABC21005.1"/>
    </source>
</evidence>
<dbReference type="EMBL" id="CP000230">
    <property type="protein sequence ID" value="ABC21005.1"/>
    <property type="molecule type" value="Genomic_DNA"/>
</dbReference>
<dbReference type="InterPro" id="IPR011335">
    <property type="entry name" value="Restrct_endonuc-II-like"/>
</dbReference>
<dbReference type="PANTHER" id="PTHR30015">
    <property type="entry name" value="MRR RESTRICTION SYSTEM PROTEIN"/>
    <property type="match status" value="1"/>
</dbReference>
<dbReference type="PANTHER" id="PTHR30015:SF7">
    <property type="entry name" value="TYPE IV METHYL-DIRECTED RESTRICTION ENZYME ECOKMRR"/>
    <property type="match status" value="1"/>
</dbReference>
<reference evidence="2 3" key="1">
    <citation type="journal article" date="2011" name="Stand. Genomic Sci.">
        <title>Complete genome sequence of Rhodospirillum rubrum type strain (S1).</title>
        <authorList>
            <person name="Munk A.C."/>
            <person name="Copeland A."/>
            <person name="Lucas S."/>
            <person name="Lapidus A."/>
            <person name="Del Rio T.G."/>
            <person name="Barry K."/>
            <person name="Detter J.C."/>
            <person name="Hammon N."/>
            <person name="Israni S."/>
            <person name="Pitluck S."/>
            <person name="Brettin T."/>
            <person name="Bruce D."/>
            <person name="Han C."/>
            <person name="Tapia R."/>
            <person name="Gilna P."/>
            <person name="Schmutz J."/>
            <person name="Larimer F."/>
            <person name="Land M."/>
            <person name="Kyrpides N.C."/>
            <person name="Mavromatis K."/>
            <person name="Richardson P."/>
            <person name="Rohde M."/>
            <person name="Goker M."/>
            <person name="Klenk H.P."/>
            <person name="Zhang Y."/>
            <person name="Roberts G.P."/>
            <person name="Reslewic S."/>
            <person name="Schwartz D.C."/>
        </authorList>
    </citation>
    <scope>NUCLEOTIDE SEQUENCE [LARGE SCALE GENOMIC DNA]</scope>
    <source>
        <strain evidence="3">ATCC 11170 / ATH 1.1.1 / DSM 467 / LMG 4362 / NCIMB 8255 / S1</strain>
    </source>
</reference>